<reference evidence="2" key="2">
    <citation type="submission" date="2011-04" db="EMBL/GenBank/DDBJ databases">
        <title>The complete genome of chromosome of Treponema succinifaciens DSM 2489.</title>
        <authorList>
            <person name="Lucas S."/>
            <person name="Copeland A."/>
            <person name="Lapidus A."/>
            <person name="Bruce D."/>
            <person name="Goodwin L."/>
            <person name="Pitluck S."/>
            <person name="Peters L."/>
            <person name="Kyrpides N."/>
            <person name="Mavromatis K."/>
            <person name="Ivanova N."/>
            <person name="Ovchinnikova G."/>
            <person name="Teshima H."/>
            <person name="Detter J.C."/>
            <person name="Tapia R."/>
            <person name="Han C."/>
            <person name="Land M."/>
            <person name="Hauser L."/>
            <person name="Markowitz V."/>
            <person name="Cheng J.-F."/>
            <person name="Hugenholtz P."/>
            <person name="Woyke T."/>
            <person name="Wu D."/>
            <person name="Gronow S."/>
            <person name="Wellnitz S."/>
            <person name="Brambilla E."/>
            <person name="Klenk H.-P."/>
            <person name="Eisen J.A."/>
        </authorList>
    </citation>
    <scope>NUCLEOTIDE SEQUENCE [LARGE SCALE GENOMIC DNA]</scope>
    <source>
        <strain evidence="2">ATCC 33096 / DSM 2489 / 6091</strain>
    </source>
</reference>
<protein>
    <recommendedName>
        <fullName evidence="3">DNA adenine methylase</fullName>
    </recommendedName>
</protein>
<dbReference type="RefSeq" id="WP_013701867.1">
    <property type="nucleotide sequence ID" value="NC_015385.1"/>
</dbReference>
<dbReference type="eggNOG" id="COG0338">
    <property type="taxonomic scope" value="Bacteria"/>
</dbReference>
<organism evidence="1 2">
    <name type="scientific">Treponema succinifaciens (strain ATCC 33096 / DSM 2489 / 6091)</name>
    <dbReference type="NCBI Taxonomy" id="869209"/>
    <lineage>
        <taxon>Bacteria</taxon>
        <taxon>Pseudomonadati</taxon>
        <taxon>Spirochaetota</taxon>
        <taxon>Spirochaetia</taxon>
        <taxon>Spirochaetales</taxon>
        <taxon>Treponemataceae</taxon>
        <taxon>Treponema</taxon>
    </lineage>
</organism>
<dbReference type="HOGENOM" id="CLU_1501332_0_0_12"/>
<sequence>MNIIDLYEIMAQSRADIRKKVVIEFLKESAGSSEETSRYEYNVEKYGDYKIVLKRPGVFKKGFDFTVNIRGLYFKKNRRYINPSFDDIENALHYAKKHFPDDYPFVKDEINKIFNVDTYNFSKLKNVQFKDFEGNKHPIIIILLAIKWLFISEDISYWNWSGRNMFMNDLKKEDLA</sequence>
<accession>F2NSF0</accession>
<evidence type="ECO:0000313" key="2">
    <source>
        <dbReference type="Proteomes" id="UP000006852"/>
    </source>
</evidence>
<proteinExistence type="predicted"/>
<keyword evidence="2" id="KW-1185">Reference proteome</keyword>
<gene>
    <name evidence="1" type="ordered locus">Tresu_1692</name>
</gene>
<dbReference type="STRING" id="869209.Tresu_1692"/>
<dbReference type="GeneID" id="302998843"/>
<evidence type="ECO:0000313" key="1">
    <source>
        <dbReference type="EMBL" id="AEB14586.1"/>
    </source>
</evidence>
<dbReference type="Proteomes" id="UP000006852">
    <property type="component" value="Chromosome"/>
</dbReference>
<dbReference type="OrthoDB" id="352085at2"/>
<reference evidence="1 2" key="1">
    <citation type="journal article" date="2011" name="Stand. Genomic Sci.">
        <title>Complete genome sequence of Treponema succinifaciens type strain (6091).</title>
        <authorList>
            <person name="Han C."/>
            <person name="Gronow S."/>
            <person name="Teshima H."/>
            <person name="Lapidus A."/>
            <person name="Nolan M."/>
            <person name="Lucas S."/>
            <person name="Hammon N."/>
            <person name="Deshpande S."/>
            <person name="Cheng J.F."/>
            <person name="Zeytun A."/>
            <person name="Tapia R."/>
            <person name="Goodwin L."/>
            <person name="Pitluck S."/>
            <person name="Liolios K."/>
            <person name="Pagani I."/>
            <person name="Ivanova N."/>
            <person name="Mavromatis K."/>
            <person name="Mikhailova N."/>
            <person name="Huntemann M."/>
            <person name="Pati A."/>
            <person name="Chen A."/>
            <person name="Palaniappan K."/>
            <person name="Land M."/>
            <person name="Hauser L."/>
            <person name="Brambilla E.M."/>
            <person name="Rohde M."/>
            <person name="Goker M."/>
            <person name="Woyke T."/>
            <person name="Bristow J."/>
            <person name="Eisen J.A."/>
            <person name="Markowitz V."/>
            <person name="Hugenholtz P."/>
            <person name="Kyrpides N.C."/>
            <person name="Klenk H.P."/>
            <person name="Detter J.C."/>
        </authorList>
    </citation>
    <scope>NUCLEOTIDE SEQUENCE [LARGE SCALE GENOMIC DNA]</scope>
    <source>
        <strain evidence="2">ATCC 33096 / DSM 2489 / 6091</strain>
    </source>
</reference>
<dbReference type="KEGG" id="tsu:Tresu_1692"/>
<dbReference type="AlphaFoldDB" id="F2NSF0"/>
<name>F2NSF0_TRES6</name>
<dbReference type="EMBL" id="CP002631">
    <property type="protein sequence ID" value="AEB14586.1"/>
    <property type="molecule type" value="Genomic_DNA"/>
</dbReference>
<evidence type="ECO:0008006" key="3">
    <source>
        <dbReference type="Google" id="ProtNLM"/>
    </source>
</evidence>